<reference evidence="1 2" key="1">
    <citation type="journal article" date="2018" name="G3 (Bethesda)">
        <title>Phylogenetic and Phylogenomic Definition of Rhizopus Species.</title>
        <authorList>
            <person name="Gryganskyi A.P."/>
            <person name="Golan J."/>
            <person name="Dolatabadi S."/>
            <person name="Mondo S."/>
            <person name="Robb S."/>
            <person name="Idnurm A."/>
            <person name="Muszewska A."/>
            <person name="Steczkiewicz K."/>
            <person name="Masonjones S."/>
            <person name="Liao H.L."/>
            <person name="Gajdeczka M.T."/>
            <person name="Anike F."/>
            <person name="Vuek A."/>
            <person name="Anishchenko I.M."/>
            <person name="Voigt K."/>
            <person name="de Hoog G.S."/>
            <person name="Smith M.E."/>
            <person name="Heitman J."/>
            <person name="Vilgalys R."/>
            <person name="Stajich J.E."/>
        </authorList>
    </citation>
    <scope>NUCLEOTIDE SEQUENCE [LARGE SCALE GENOMIC DNA]</scope>
    <source>
        <strain evidence="1 2">CBS 357.93</strain>
    </source>
</reference>
<protein>
    <submittedName>
        <fullName evidence="1">Uncharacterized protein</fullName>
    </submittedName>
</protein>
<keyword evidence="2" id="KW-1185">Reference proteome</keyword>
<gene>
    <name evidence="1" type="ORF">CU097_007870</name>
</gene>
<dbReference type="Proteomes" id="UP000252139">
    <property type="component" value="Unassembled WGS sequence"/>
</dbReference>
<sequence length="66" mass="7574">MNSNAVNNNIVNLVQDDFKDMNIEFSERFDVDCEYASIDKARSVATDFGKKWNVVFVTVRSNARKP</sequence>
<name>A0A367KD84_RHIAZ</name>
<accession>A0A367KD84</accession>
<evidence type="ECO:0000313" key="2">
    <source>
        <dbReference type="Proteomes" id="UP000252139"/>
    </source>
</evidence>
<dbReference type="AlphaFoldDB" id="A0A367KD84"/>
<comment type="caution">
    <text evidence="1">The sequence shown here is derived from an EMBL/GenBank/DDBJ whole genome shotgun (WGS) entry which is preliminary data.</text>
</comment>
<evidence type="ECO:0000313" key="1">
    <source>
        <dbReference type="EMBL" id="RCH99781.1"/>
    </source>
</evidence>
<dbReference type="EMBL" id="PJQL01000100">
    <property type="protein sequence ID" value="RCH99781.1"/>
    <property type="molecule type" value="Genomic_DNA"/>
</dbReference>
<organism evidence="1 2">
    <name type="scientific">Rhizopus azygosporus</name>
    <name type="common">Rhizopus microsporus var. azygosporus</name>
    <dbReference type="NCBI Taxonomy" id="86630"/>
    <lineage>
        <taxon>Eukaryota</taxon>
        <taxon>Fungi</taxon>
        <taxon>Fungi incertae sedis</taxon>
        <taxon>Mucoromycota</taxon>
        <taxon>Mucoromycotina</taxon>
        <taxon>Mucoromycetes</taxon>
        <taxon>Mucorales</taxon>
        <taxon>Mucorineae</taxon>
        <taxon>Rhizopodaceae</taxon>
        <taxon>Rhizopus</taxon>
    </lineage>
</organism>
<proteinExistence type="predicted"/>